<proteinExistence type="predicted"/>
<dbReference type="RefSeq" id="WP_342323874.1">
    <property type="nucleotide sequence ID" value="NZ_CP151800.1"/>
</dbReference>
<accession>A0ABZ3BDQ9</accession>
<dbReference type="EMBL" id="CP151800">
    <property type="protein sequence ID" value="WZV99321.1"/>
    <property type="molecule type" value="Genomic_DNA"/>
</dbReference>
<protein>
    <submittedName>
        <fullName evidence="1">Uncharacterized protein</fullName>
    </submittedName>
</protein>
<evidence type="ECO:0000313" key="2">
    <source>
        <dbReference type="Proteomes" id="UP001466893"/>
    </source>
</evidence>
<dbReference type="Proteomes" id="UP001466893">
    <property type="component" value="Chromosome"/>
</dbReference>
<sequence>MSDNSLGDVITIVHLAAPDTVRRNIPYWLTNLARGGELYPEKITAASVVYSKLYANYSFQSAYLFLTRYQYADKLRYPPILTFLQLCHTDLLLVDHYG</sequence>
<evidence type="ECO:0000313" key="1">
    <source>
        <dbReference type="EMBL" id="WZV99321.1"/>
    </source>
</evidence>
<gene>
    <name evidence="1" type="ORF">AAEY27_05355</name>
</gene>
<organism evidence="1 2">
    <name type="scientific">Kosakonia calanthes</name>
    <dbReference type="NCBI Taxonomy" id="3139408"/>
    <lineage>
        <taxon>Bacteria</taxon>
        <taxon>Pseudomonadati</taxon>
        <taxon>Pseudomonadota</taxon>
        <taxon>Gammaproteobacteria</taxon>
        <taxon>Enterobacterales</taxon>
        <taxon>Enterobacteriaceae</taxon>
        <taxon>Kosakonia</taxon>
    </lineage>
</organism>
<keyword evidence="2" id="KW-1185">Reference proteome</keyword>
<name>A0ABZ3BDQ9_9ENTR</name>
<reference evidence="1 2" key="1">
    <citation type="submission" date="2024-04" db="EMBL/GenBank/DDBJ databases">
        <title>Kosakonia calanthae sp. nov., a halophilic bacterium isolated from leaves of Calanthe tiplacata.</title>
        <authorList>
            <person name="Wu P."/>
        </authorList>
    </citation>
    <scope>NUCLEOTIDE SEQUENCE [LARGE SCALE GENOMIC DNA]</scope>
    <source>
        <strain evidence="1 2">BYX6</strain>
    </source>
</reference>